<dbReference type="AlphaFoldDB" id="A0A381WD20"/>
<evidence type="ECO:0000313" key="7">
    <source>
        <dbReference type="EMBL" id="SVA50430.1"/>
    </source>
</evidence>
<dbReference type="GO" id="GO:0006308">
    <property type="term" value="P:DNA catabolic process"/>
    <property type="evidence" value="ECO:0007669"/>
    <property type="project" value="InterPro"/>
</dbReference>
<feature type="domain" description="Exonuclease VII large subunit C-terminal" evidence="5">
    <location>
        <begin position="168"/>
        <end position="382"/>
    </location>
</feature>
<gene>
    <name evidence="7" type="ORF">METZ01_LOCUS103284</name>
</gene>
<reference evidence="7" key="1">
    <citation type="submission" date="2018-05" db="EMBL/GenBank/DDBJ databases">
        <authorList>
            <person name="Lanie J.A."/>
            <person name="Ng W.-L."/>
            <person name="Kazmierczak K.M."/>
            <person name="Andrzejewski T.M."/>
            <person name="Davidsen T.M."/>
            <person name="Wayne K.J."/>
            <person name="Tettelin H."/>
            <person name="Glass J.I."/>
            <person name="Rusch D."/>
            <person name="Podicherti R."/>
            <person name="Tsui H.-C.T."/>
            <person name="Winkler M.E."/>
        </authorList>
    </citation>
    <scope>NUCLEOTIDE SEQUENCE</scope>
</reference>
<dbReference type="CDD" id="cd04489">
    <property type="entry name" value="ExoVII_LU_OBF"/>
    <property type="match status" value="1"/>
</dbReference>
<proteinExistence type="inferred from homology"/>
<organism evidence="7">
    <name type="scientific">marine metagenome</name>
    <dbReference type="NCBI Taxonomy" id="408172"/>
    <lineage>
        <taxon>unclassified sequences</taxon>
        <taxon>metagenomes</taxon>
        <taxon>ecological metagenomes</taxon>
    </lineage>
</organism>
<name>A0A381WD20_9ZZZZ</name>
<dbReference type="GO" id="GO:0009318">
    <property type="term" value="C:exodeoxyribonuclease VII complex"/>
    <property type="evidence" value="ECO:0007669"/>
    <property type="project" value="InterPro"/>
</dbReference>
<evidence type="ECO:0000259" key="6">
    <source>
        <dbReference type="Pfam" id="PF13742"/>
    </source>
</evidence>
<feature type="domain" description="OB-fold nucleic acid binding" evidence="6">
    <location>
        <begin position="51"/>
        <end position="143"/>
    </location>
</feature>
<feature type="non-terminal residue" evidence="7">
    <location>
        <position position="1"/>
    </location>
</feature>
<dbReference type="Pfam" id="PF02601">
    <property type="entry name" value="Exonuc_VII_L"/>
    <property type="match status" value="1"/>
</dbReference>
<evidence type="ECO:0000256" key="4">
    <source>
        <dbReference type="ARBA" id="ARBA00022839"/>
    </source>
</evidence>
<dbReference type="NCBIfam" id="TIGR00237">
    <property type="entry name" value="xseA"/>
    <property type="match status" value="1"/>
</dbReference>
<evidence type="ECO:0000256" key="3">
    <source>
        <dbReference type="ARBA" id="ARBA00022801"/>
    </source>
</evidence>
<accession>A0A381WD20</accession>
<dbReference type="PANTHER" id="PTHR30008">
    <property type="entry name" value="EXODEOXYRIBONUCLEASE 7 LARGE SUBUNIT"/>
    <property type="match status" value="1"/>
</dbReference>
<keyword evidence="1" id="KW-0963">Cytoplasm</keyword>
<dbReference type="HAMAP" id="MF_00378">
    <property type="entry name" value="Exonuc_7_L"/>
    <property type="match status" value="1"/>
</dbReference>
<evidence type="ECO:0000256" key="1">
    <source>
        <dbReference type="ARBA" id="ARBA00022490"/>
    </source>
</evidence>
<keyword evidence="4" id="KW-0269">Exonuclease</keyword>
<evidence type="ECO:0000259" key="5">
    <source>
        <dbReference type="Pfam" id="PF02601"/>
    </source>
</evidence>
<dbReference type="Pfam" id="PF13742">
    <property type="entry name" value="tRNA_anti_2"/>
    <property type="match status" value="1"/>
</dbReference>
<keyword evidence="2" id="KW-0540">Nuclease</keyword>
<dbReference type="InterPro" id="IPR025824">
    <property type="entry name" value="OB-fold_nuc-bd_dom"/>
</dbReference>
<dbReference type="InterPro" id="IPR003753">
    <property type="entry name" value="Exonuc_VII_L"/>
</dbReference>
<dbReference type="EMBL" id="UINC01011423">
    <property type="protein sequence ID" value="SVA50430.1"/>
    <property type="molecule type" value="Genomic_DNA"/>
</dbReference>
<dbReference type="GO" id="GO:0008855">
    <property type="term" value="F:exodeoxyribonuclease VII activity"/>
    <property type="evidence" value="ECO:0007669"/>
    <property type="project" value="InterPro"/>
</dbReference>
<keyword evidence="3" id="KW-0378">Hydrolase</keyword>
<protein>
    <submittedName>
        <fullName evidence="7">Uncharacterized protein</fullName>
    </submittedName>
</protein>
<sequence>ALIQHGQISRTFRRSGGRLIGLGGNRDLSLFEDVGTENPEELVVDQSPKVWSVSQVNRAVYGLLESSVDQLWVSGEVGRWTRSRAGHCYFSLKDERAQIRCVMFSREVDQLPTDPREGMKVRVLGQVTLYEERGEYQLVVRNLEPEGEEGLWRLAFEELRNKLDAEGLLKEDRKRTLPRYPGCVGVVTSKDGAALSDILQALRRRAPWARVLFRSTKVQGEGSARQIADALTQLVSTGLPDVIIVGRGGGSVEDLWAFNEEPVARAIAASSVPVVSAVGHEVDVSISDLVADYRAATPSSAAEAVVPDTKVLTENLGRAEGQLRGKLRMVVEGQRSFMREGRQRLEIGVERRFTPARQGLDRALGQLETMAQRSTNQWGMRLESLAGRLEALSPLATLSRGYSVAKSLDGRTLRSTRDFTQGARFELQVMDGKVLAESLGLGEGDVNHD</sequence>
<dbReference type="PANTHER" id="PTHR30008:SF0">
    <property type="entry name" value="EXODEOXYRIBONUCLEASE 7 LARGE SUBUNIT"/>
    <property type="match status" value="1"/>
</dbReference>
<dbReference type="GO" id="GO:0003676">
    <property type="term" value="F:nucleic acid binding"/>
    <property type="evidence" value="ECO:0007669"/>
    <property type="project" value="InterPro"/>
</dbReference>
<dbReference type="InterPro" id="IPR020579">
    <property type="entry name" value="Exonuc_VII_lsu_C"/>
</dbReference>
<evidence type="ECO:0000256" key="2">
    <source>
        <dbReference type="ARBA" id="ARBA00022722"/>
    </source>
</evidence>